<evidence type="ECO:0000313" key="2">
    <source>
        <dbReference type="Proteomes" id="UP000309997"/>
    </source>
</evidence>
<sequence>MSFLYFIVFKFEFKCKLRVGTFPDQPYTLPPPFTHLQGNRNFLWFKWRQSLRLADKLSTTFLPRRSLSSAFDILASFIITSRYALAVIMVGEEQLFMHKTSIRHDCSHLQMVFYWA</sequence>
<keyword evidence="2" id="KW-1185">Reference proteome</keyword>
<dbReference type="EMBL" id="RCHU02000004">
    <property type="protein sequence ID" value="KAL3597349.1"/>
    <property type="molecule type" value="Genomic_DNA"/>
</dbReference>
<evidence type="ECO:0000313" key="1">
    <source>
        <dbReference type="EMBL" id="KAL3597349.1"/>
    </source>
</evidence>
<organism evidence="1 2">
    <name type="scientific">Populus alba</name>
    <name type="common">White poplar</name>
    <dbReference type="NCBI Taxonomy" id="43335"/>
    <lineage>
        <taxon>Eukaryota</taxon>
        <taxon>Viridiplantae</taxon>
        <taxon>Streptophyta</taxon>
        <taxon>Embryophyta</taxon>
        <taxon>Tracheophyta</taxon>
        <taxon>Spermatophyta</taxon>
        <taxon>Magnoliopsida</taxon>
        <taxon>eudicotyledons</taxon>
        <taxon>Gunneridae</taxon>
        <taxon>Pentapetalae</taxon>
        <taxon>rosids</taxon>
        <taxon>fabids</taxon>
        <taxon>Malpighiales</taxon>
        <taxon>Salicaceae</taxon>
        <taxon>Saliceae</taxon>
        <taxon>Populus</taxon>
    </lineage>
</organism>
<comment type="caution">
    <text evidence="1">The sequence shown here is derived from an EMBL/GenBank/DDBJ whole genome shotgun (WGS) entry which is preliminary data.</text>
</comment>
<dbReference type="Proteomes" id="UP000309997">
    <property type="component" value="Unassembled WGS sequence"/>
</dbReference>
<reference evidence="1 2" key="1">
    <citation type="journal article" date="2024" name="Plant Biotechnol. J.">
        <title>Genome and CRISPR/Cas9 system of a widespread forest tree (Populus alba) in the world.</title>
        <authorList>
            <person name="Liu Y.J."/>
            <person name="Jiang P.F."/>
            <person name="Han X.M."/>
            <person name="Li X.Y."/>
            <person name="Wang H.M."/>
            <person name="Wang Y.J."/>
            <person name="Wang X.X."/>
            <person name="Zeng Q.Y."/>
        </authorList>
    </citation>
    <scope>NUCLEOTIDE SEQUENCE [LARGE SCALE GENOMIC DNA]</scope>
    <source>
        <strain evidence="2">cv. PAL-ZL1</strain>
    </source>
</reference>
<proteinExistence type="predicted"/>
<accession>A0ACC4CHA1</accession>
<protein>
    <submittedName>
        <fullName evidence="1">Uncharacterized protein</fullName>
    </submittedName>
</protein>
<gene>
    <name evidence="1" type="ORF">D5086_008986</name>
</gene>
<name>A0ACC4CHA1_POPAL</name>